<gene>
    <name evidence="1" type="primary">TSAR_006177</name>
    <name evidence="1" type="ORF">TNIN_427311</name>
</gene>
<sequence length="90" mass="11088">MSCEYESTDIWKENWFDRYEKRLEEMDEITLAKFIAHYTRNTQGNYLHSEEPCVIRYRNYDIAMDVNEYKCEMATLHLPFRSGSKYLRNW</sequence>
<dbReference type="AlphaFoldDB" id="A0A8X7BTP0"/>
<dbReference type="Proteomes" id="UP000886998">
    <property type="component" value="Unassembled WGS sequence"/>
</dbReference>
<evidence type="ECO:0000313" key="1">
    <source>
        <dbReference type="EMBL" id="GFY42798.1"/>
    </source>
</evidence>
<protein>
    <submittedName>
        <fullName evidence="1">Uncharacterized protein</fullName>
    </submittedName>
</protein>
<accession>A0A8X7BTP0</accession>
<proteinExistence type="predicted"/>
<reference evidence="1" key="1">
    <citation type="submission" date="2020-08" db="EMBL/GenBank/DDBJ databases">
        <title>Multicomponent nature underlies the extraordinary mechanical properties of spider dragline silk.</title>
        <authorList>
            <person name="Kono N."/>
            <person name="Nakamura H."/>
            <person name="Mori M."/>
            <person name="Yoshida Y."/>
            <person name="Ohtoshi R."/>
            <person name="Malay A.D."/>
            <person name="Moran D.A.P."/>
            <person name="Tomita M."/>
            <person name="Numata K."/>
            <person name="Arakawa K."/>
        </authorList>
    </citation>
    <scope>NUCLEOTIDE SEQUENCE</scope>
</reference>
<comment type="caution">
    <text evidence="1">The sequence shown here is derived from an EMBL/GenBank/DDBJ whole genome shotgun (WGS) entry which is preliminary data.</text>
</comment>
<evidence type="ECO:0000313" key="2">
    <source>
        <dbReference type="Proteomes" id="UP000886998"/>
    </source>
</evidence>
<dbReference type="OrthoDB" id="6141723at2759"/>
<organism evidence="1 2">
    <name type="scientific">Trichonephila inaurata madagascariensis</name>
    <dbReference type="NCBI Taxonomy" id="2747483"/>
    <lineage>
        <taxon>Eukaryota</taxon>
        <taxon>Metazoa</taxon>
        <taxon>Ecdysozoa</taxon>
        <taxon>Arthropoda</taxon>
        <taxon>Chelicerata</taxon>
        <taxon>Arachnida</taxon>
        <taxon>Araneae</taxon>
        <taxon>Araneomorphae</taxon>
        <taxon>Entelegynae</taxon>
        <taxon>Araneoidea</taxon>
        <taxon>Nephilidae</taxon>
        <taxon>Trichonephila</taxon>
        <taxon>Trichonephila inaurata</taxon>
    </lineage>
</organism>
<name>A0A8X7BTP0_9ARAC</name>
<keyword evidence="2" id="KW-1185">Reference proteome</keyword>
<dbReference type="EMBL" id="BMAV01003324">
    <property type="protein sequence ID" value="GFY42798.1"/>
    <property type="molecule type" value="Genomic_DNA"/>
</dbReference>